<organism evidence="1 2">
    <name type="scientific">Boeremia exigua</name>
    <dbReference type="NCBI Taxonomy" id="749465"/>
    <lineage>
        <taxon>Eukaryota</taxon>
        <taxon>Fungi</taxon>
        <taxon>Dikarya</taxon>
        <taxon>Ascomycota</taxon>
        <taxon>Pezizomycotina</taxon>
        <taxon>Dothideomycetes</taxon>
        <taxon>Pleosporomycetidae</taxon>
        <taxon>Pleosporales</taxon>
        <taxon>Pleosporineae</taxon>
        <taxon>Didymellaceae</taxon>
        <taxon>Boeremia</taxon>
    </lineage>
</organism>
<dbReference type="Proteomes" id="UP001153331">
    <property type="component" value="Unassembled WGS sequence"/>
</dbReference>
<sequence length="154" mass="15936">MSDVIGFTMSTSIVIEAPVGSPTQTALTLDKTISTTPPVAIYTGGPSTHTPPEYTAPSGPSSGLSTGAKAGVGVGVVIGILVLAGLLWFAYTMGKRRARAAPSEPPVYDSVVHEQRRQSNGTLDSFESVKPIEKPSANEKARDTGKHPTSGSKV</sequence>
<protein>
    <submittedName>
        <fullName evidence="1">Uncharacterized protein</fullName>
    </submittedName>
</protein>
<comment type="caution">
    <text evidence="1">The sequence shown here is derived from an EMBL/GenBank/DDBJ whole genome shotgun (WGS) entry which is preliminary data.</text>
</comment>
<accession>A0ACC2IN02</accession>
<gene>
    <name evidence="1" type="ORF">OPT61_g2019</name>
</gene>
<name>A0ACC2IN02_9PLEO</name>
<proteinExistence type="predicted"/>
<dbReference type="EMBL" id="JAPHNI010000088">
    <property type="protein sequence ID" value="KAJ8116583.1"/>
    <property type="molecule type" value="Genomic_DNA"/>
</dbReference>
<evidence type="ECO:0000313" key="1">
    <source>
        <dbReference type="EMBL" id="KAJ8116583.1"/>
    </source>
</evidence>
<reference evidence="1" key="1">
    <citation type="submission" date="2022-11" db="EMBL/GenBank/DDBJ databases">
        <title>Genome Sequence of Boeremia exigua.</title>
        <authorList>
            <person name="Buettner E."/>
        </authorList>
    </citation>
    <scope>NUCLEOTIDE SEQUENCE</scope>
    <source>
        <strain evidence="1">CU02</strain>
    </source>
</reference>
<keyword evidence="2" id="KW-1185">Reference proteome</keyword>
<evidence type="ECO:0000313" key="2">
    <source>
        <dbReference type="Proteomes" id="UP001153331"/>
    </source>
</evidence>